<dbReference type="Proteomes" id="UP000175616">
    <property type="component" value="Unassembled WGS sequence"/>
</dbReference>
<evidence type="ECO:0000313" key="2">
    <source>
        <dbReference type="EMBL" id="OFC36256.1"/>
    </source>
</evidence>
<sequence length="615" mass="69365">MQGQHVVYEYGARIDSTSEVAIDTEIRRARALYNEIVEVLRALHDAMQAFVLERAPQTARDLVAQIARYDARFREAKAQNDRAAMQEIANRRNEARKALSPQMQEVRKAHKDELIERFYRQIGTSSRTATYACRVRAVQGGLGPYTANQVLEAALRAWKQSMKNGHPPRFIRYSEKTQDTLTIQFPEAGGVAAEDLFTGKRRDVIVAYPQNGFRRRSYTRFRFRLGPATAECYAQGTLQVDREPPHGARVTLVRLIRKRVGPRYRYTLQFLLNLADPIRLEVANRRKPLVALHFGWSFDEAGRQIAGISDNGNATDAHILSLPPSIEADLTRAATIRSQRDIELAAVAQRLKTEWKLPSLPEGDALRSQWEEFCGMPAHRISSHRLHALATCMRDRSVIPEWFDAWRKTDKLAWQSQMHKVRSARNRRTTFYRQVALDLARQYETIVLELPDLKKTTQKVNSTTGEKTELNRKARAGRVIASLHSLEAALHWAACKCGSAVLHLSGEPTVTLCSHCGSTTISPTPLNNQMLCCSDCGSTIDRKANGAANAWKLAQKQREKLVSEYWDTVGRKRCEMATLRAQKASGRAQARRASAAAKEKNRAARIAALDAKSEP</sequence>
<evidence type="ECO:0000313" key="3">
    <source>
        <dbReference type="Proteomes" id="UP000175616"/>
    </source>
</evidence>
<comment type="caution">
    <text evidence="2">The sequence shown here is derived from an EMBL/GenBank/DDBJ whole genome shotgun (WGS) entry which is preliminary data.</text>
</comment>
<evidence type="ECO:0000256" key="1">
    <source>
        <dbReference type="SAM" id="MobiDB-lite"/>
    </source>
</evidence>
<dbReference type="EMBL" id="LZYE01000167">
    <property type="protein sequence ID" value="OFC36256.1"/>
    <property type="molecule type" value="Genomic_DNA"/>
</dbReference>
<reference evidence="2 3" key="1">
    <citation type="submission" date="2016-06" db="EMBL/GenBank/DDBJ databases">
        <title>Gene turnover analysis identifies the evolutionary adaptation of the extremophile Acidithiobacillus caldus.</title>
        <authorList>
            <person name="Zhang X."/>
        </authorList>
    </citation>
    <scope>NUCLEOTIDE SEQUENCE [LARGE SCALE GENOMIC DNA]</scope>
    <source>
        <strain evidence="2 3">DX</strain>
    </source>
</reference>
<feature type="region of interest" description="Disordered" evidence="1">
    <location>
        <begin position="585"/>
        <end position="615"/>
    </location>
</feature>
<dbReference type="AlphaFoldDB" id="A0A1E7YNM1"/>
<name>A0A1E7YNM1_9PROT</name>
<feature type="compositionally biased region" description="Low complexity" evidence="1">
    <location>
        <begin position="585"/>
        <end position="596"/>
    </location>
</feature>
<organism evidence="2 3">
    <name type="scientific">Acidithiobacillus caldus</name>
    <dbReference type="NCBI Taxonomy" id="33059"/>
    <lineage>
        <taxon>Bacteria</taxon>
        <taxon>Pseudomonadati</taxon>
        <taxon>Pseudomonadota</taxon>
        <taxon>Acidithiobacillia</taxon>
        <taxon>Acidithiobacillales</taxon>
        <taxon>Acidithiobacillaceae</taxon>
        <taxon>Acidithiobacillus</taxon>
    </lineage>
</organism>
<proteinExistence type="predicted"/>
<gene>
    <name evidence="2" type="ORF">BAE27_06460</name>
</gene>
<protein>
    <submittedName>
        <fullName evidence="2">Uncharacterized protein</fullName>
    </submittedName>
</protein>
<accession>A0A1E7YNM1</accession>